<name>A0AAC9IFB9_9BACI</name>
<sequence>MMKKIAALTLAAGLLVPSTVSALEPVQTGKQEAAASTQFTSVAYTTVSIVGKRVKFEVKALENPFNTTYYNRIAWTSNDEEPSVFNDNILSVIVAKKTGQSYQVFSYETLTAVKDKIESGEKVYGWALALNGVWYPTMPATLYY</sequence>
<evidence type="ECO:0000313" key="3">
    <source>
        <dbReference type="Proteomes" id="UP000177709"/>
    </source>
</evidence>
<feature type="signal peptide" evidence="1">
    <location>
        <begin position="1"/>
        <end position="22"/>
    </location>
</feature>
<proteinExistence type="predicted"/>
<organism evidence="2 3">
    <name type="scientific">Bacillus xiamenensis</name>
    <dbReference type="NCBI Taxonomy" id="1178537"/>
    <lineage>
        <taxon>Bacteria</taxon>
        <taxon>Bacillati</taxon>
        <taxon>Bacillota</taxon>
        <taxon>Bacilli</taxon>
        <taxon>Bacillales</taxon>
        <taxon>Bacillaceae</taxon>
        <taxon>Bacillus</taxon>
    </lineage>
</organism>
<evidence type="ECO:0000256" key="1">
    <source>
        <dbReference type="SAM" id="SignalP"/>
    </source>
</evidence>
<keyword evidence="1" id="KW-0732">Signal</keyword>
<reference evidence="2 3" key="1">
    <citation type="submission" date="2016-10" db="EMBL/GenBank/DDBJ databases">
        <title>Whole genome sequence of hyper active fibrinolysis bacterium Bacillus pumilus strain VV3 isolated from fermented rice.</title>
        <authorList>
            <person name="Mariadas V.A."/>
            <person name="Vijayaraghavan P."/>
            <person name="Dhandapani V."/>
        </authorList>
    </citation>
    <scope>NUCLEOTIDE SEQUENCE [LARGE SCALE GENOMIC DNA]</scope>
    <source>
        <strain evidence="2 3">VV3</strain>
    </source>
</reference>
<evidence type="ECO:0000313" key="2">
    <source>
        <dbReference type="EMBL" id="AOZ87761.1"/>
    </source>
</evidence>
<dbReference type="KEGG" id="bxi:BK049_02985"/>
<dbReference type="EMBL" id="CP017786">
    <property type="protein sequence ID" value="AOZ87761.1"/>
    <property type="molecule type" value="Genomic_DNA"/>
</dbReference>
<gene>
    <name evidence="2" type="ORF">BK049_02985</name>
</gene>
<protein>
    <submittedName>
        <fullName evidence="2">Enoyl-CoA hydratase</fullName>
    </submittedName>
</protein>
<dbReference type="Proteomes" id="UP000177709">
    <property type="component" value="Chromosome"/>
</dbReference>
<dbReference type="AlphaFoldDB" id="A0AAC9IFB9"/>
<feature type="chain" id="PRO_5041960839" evidence="1">
    <location>
        <begin position="23"/>
        <end position="144"/>
    </location>
</feature>
<accession>A0AAC9IFB9</accession>